<accession>A0AAE0WFV9</accession>
<reference evidence="1" key="3">
    <citation type="submission" date="2023-05" db="EMBL/GenBank/DDBJ databases">
        <authorList>
            <person name="Smith C.H."/>
        </authorList>
    </citation>
    <scope>NUCLEOTIDE SEQUENCE</scope>
    <source>
        <strain evidence="1">CHS0354</strain>
        <tissue evidence="1">Mantle</tissue>
    </source>
</reference>
<dbReference type="EMBL" id="JAEAOA010002046">
    <property type="protein sequence ID" value="KAK3611415.1"/>
    <property type="molecule type" value="Genomic_DNA"/>
</dbReference>
<keyword evidence="2" id="KW-1185">Reference proteome</keyword>
<reference evidence="1" key="2">
    <citation type="journal article" date="2021" name="Genome Biol. Evol.">
        <title>Developing a high-quality reference genome for a parasitic bivalve with doubly uniparental inheritance (Bivalvia: Unionida).</title>
        <authorList>
            <person name="Smith C.H."/>
        </authorList>
    </citation>
    <scope>NUCLEOTIDE SEQUENCE</scope>
    <source>
        <strain evidence="1">CHS0354</strain>
        <tissue evidence="1">Mantle</tissue>
    </source>
</reference>
<name>A0AAE0WFV9_9BIVA</name>
<evidence type="ECO:0000313" key="1">
    <source>
        <dbReference type="EMBL" id="KAK3611415.1"/>
    </source>
</evidence>
<dbReference type="Proteomes" id="UP001195483">
    <property type="component" value="Unassembled WGS sequence"/>
</dbReference>
<comment type="caution">
    <text evidence="1">The sequence shown here is derived from an EMBL/GenBank/DDBJ whole genome shotgun (WGS) entry which is preliminary data.</text>
</comment>
<feature type="non-terminal residue" evidence="1">
    <location>
        <position position="378"/>
    </location>
</feature>
<reference evidence="1" key="1">
    <citation type="journal article" date="2021" name="Genome Biol. Evol.">
        <title>A High-Quality Reference Genome for a Parasitic Bivalve with Doubly Uniparental Inheritance (Bivalvia: Unionida).</title>
        <authorList>
            <person name="Smith C.H."/>
        </authorList>
    </citation>
    <scope>NUCLEOTIDE SEQUENCE</scope>
    <source>
        <strain evidence="1">CHS0354</strain>
    </source>
</reference>
<proteinExistence type="predicted"/>
<protein>
    <submittedName>
        <fullName evidence="1">Uncharacterized protein</fullName>
    </submittedName>
</protein>
<sequence length="378" mass="42882">MLPHYFSRRNNILTGKLDLVHERDEIASEVQFVISKVAEVVHRCFGFECPSDKCQLHHGIQEGDLNFPSGSFSDYVLPHHSMNLLQPQLETRFRRLTLQELNAVRDGIKKLPEDITEEHRRLVSDILDGRCGVILQKYSTCFSATGLGLAHLGKMISKAEAFLLNGCKTDAMAGKLHLATFYYMRGDMDQAKVWINNANTRQRLIAYTGRCSQIKIIRTKDNPYKKTDVDLNTTVKSETYACDVKYHPDDLLCLPKPLQYECALYNDLNDHQRVHPVVYSEALSVLVHIAQGEVNYALAAVQDLATTVENNEGEFHDIALNLLGYCYSLVGEVDQALYCFYLSYQKRRSIKNPCLYHAIILLVNNAIDGEVVYSRAVS</sequence>
<organism evidence="1 2">
    <name type="scientific">Potamilus streckersoni</name>
    <dbReference type="NCBI Taxonomy" id="2493646"/>
    <lineage>
        <taxon>Eukaryota</taxon>
        <taxon>Metazoa</taxon>
        <taxon>Spiralia</taxon>
        <taxon>Lophotrochozoa</taxon>
        <taxon>Mollusca</taxon>
        <taxon>Bivalvia</taxon>
        <taxon>Autobranchia</taxon>
        <taxon>Heteroconchia</taxon>
        <taxon>Palaeoheterodonta</taxon>
        <taxon>Unionida</taxon>
        <taxon>Unionoidea</taxon>
        <taxon>Unionidae</taxon>
        <taxon>Ambleminae</taxon>
        <taxon>Lampsilini</taxon>
        <taxon>Potamilus</taxon>
    </lineage>
</organism>
<gene>
    <name evidence="1" type="ORF">CHS0354_034861</name>
</gene>
<evidence type="ECO:0000313" key="2">
    <source>
        <dbReference type="Proteomes" id="UP001195483"/>
    </source>
</evidence>
<dbReference type="AlphaFoldDB" id="A0AAE0WFV9"/>